<evidence type="ECO:0000256" key="2">
    <source>
        <dbReference type="ARBA" id="ARBA00023002"/>
    </source>
</evidence>
<dbReference type="InterPro" id="IPR002347">
    <property type="entry name" value="SDR_fam"/>
</dbReference>
<protein>
    <submittedName>
        <fullName evidence="5">SDR family oxidoreductase</fullName>
    </submittedName>
</protein>
<dbReference type="Pfam" id="PF00106">
    <property type="entry name" value="adh_short"/>
    <property type="match status" value="1"/>
</dbReference>
<dbReference type="Proteomes" id="UP000282106">
    <property type="component" value="Unassembled WGS sequence"/>
</dbReference>
<feature type="domain" description="Ketoreductase" evidence="4">
    <location>
        <begin position="2"/>
        <end position="174"/>
    </location>
</feature>
<dbReference type="PANTHER" id="PTHR43976">
    <property type="entry name" value="SHORT CHAIN DEHYDROGENASE"/>
    <property type="match status" value="1"/>
</dbReference>
<dbReference type="CDD" id="cd05374">
    <property type="entry name" value="17beta-HSD-like_SDR_c"/>
    <property type="match status" value="1"/>
</dbReference>
<proteinExistence type="inferred from homology"/>
<evidence type="ECO:0000256" key="3">
    <source>
        <dbReference type="RuleBase" id="RU000363"/>
    </source>
</evidence>
<accession>A0A3N0VHJ7</accession>
<dbReference type="AlphaFoldDB" id="A0A3N0VHJ7"/>
<name>A0A3N0VHJ7_9GAMM</name>
<gene>
    <name evidence="5" type="ORF">ED208_05500</name>
</gene>
<dbReference type="PANTHER" id="PTHR43976:SF16">
    <property type="entry name" value="SHORT-CHAIN DEHYDROGENASE_REDUCTASE FAMILY PROTEIN"/>
    <property type="match status" value="1"/>
</dbReference>
<keyword evidence="6" id="KW-1185">Reference proteome</keyword>
<reference evidence="5 6" key="1">
    <citation type="submission" date="2018-10" db="EMBL/GenBank/DDBJ databases">
        <authorList>
            <person name="Chen W.-M."/>
        </authorList>
    </citation>
    <scope>NUCLEOTIDE SEQUENCE [LARGE SCALE GENOMIC DNA]</scope>
    <source>
        <strain evidence="5 6">THS-13</strain>
    </source>
</reference>
<dbReference type="SUPFAM" id="SSF51735">
    <property type="entry name" value="NAD(P)-binding Rossmann-fold domains"/>
    <property type="match status" value="1"/>
</dbReference>
<dbReference type="PROSITE" id="PS00061">
    <property type="entry name" value="ADH_SHORT"/>
    <property type="match status" value="1"/>
</dbReference>
<dbReference type="InterPro" id="IPR020904">
    <property type="entry name" value="Sc_DH/Rdtase_CS"/>
</dbReference>
<dbReference type="EMBL" id="RJVO01000002">
    <property type="protein sequence ID" value="ROH92174.1"/>
    <property type="molecule type" value="Genomic_DNA"/>
</dbReference>
<keyword evidence="2" id="KW-0560">Oxidoreductase</keyword>
<evidence type="ECO:0000259" key="4">
    <source>
        <dbReference type="SMART" id="SM00822"/>
    </source>
</evidence>
<dbReference type="SMART" id="SM00822">
    <property type="entry name" value="PKS_KR"/>
    <property type="match status" value="1"/>
</dbReference>
<evidence type="ECO:0000256" key="1">
    <source>
        <dbReference type="ARBA" id="ARBA00006484"/>
    </source>
</evidence>
<dbReference type="PRINTS" id="PR00081">
    <property type="entry name" value="GDHRDH"/>
</dbReference>
<dbReference type="InParanoid" id="A0A3N0VHJ7"/>
<evidence type="ECO:0000313" key="5">
    <source>
        <dbReference type="EMBL" id="ROH92174.1"/>
    </source>
</evidence>
<dbReference type="InterPro" id="IPR036291">
    <property type="entry name" value="NAD(P)-bd_dom_sf"/>
</dbReference>
<dbReference type="PRINTS" id="PR00080">
    <property type="entry name" value="SDRFAMILY"/>
</dbReference>
<comment type="caution">
    <text evidence="5">The sequence shown here is derived from an EMBL/GenBank/DDBJ whole genome shotgun (WGS) entry which is preliminary data.</text>
</comment>
<dbReference type="RefSeq" id="WP_123211217.1">
    <property type="nucleotide sequence ID" value="NZ_RJVO01000002.1"/>
</dbReference>
<evidence type="ECO:0000313" key="6">
    <source>
        <dbReference type="Proteomes" id="UP000282106"/>
    </source>
</evidence>
<sequence length="260" mass="27515">MKTVLITGCSSGYGLETARYFHDQGWKVIATMRRPRPELLPASERMRVLALDVTQPESIAALVDASGPIDVLVNNAGIGLFGAFEATPMATTRELFETNTFGVMAMTQALLPQFRARRSGVVVNVTSSATLAPMPLVAVYTASKAAIEAYTASLAHELASFGLTVKLVEPGYGPSTRFTENGGARMQGLIPEAYAGYARQVFALFAQPAAVTREIEVAEAVWRAANDQSNQLRFPAGADAVALAATTAPAFARSLTPAGT</sequence>
<comment type="similarity">
    <text evidence="1 3">Belongs to the short-chain dehydrogenases/reductases (SDR) family.</text>
</comment>
<dbReference type="GO" id="GO:0016491">
    <property type="term" value="F:oxidoreductase activity"/>
    <property type="evidence" value="ECO:0007669"/>
    <property type="project" value="UniProtKB-KW"/>
</dbReference>
<organism evidence="5 6">
    <name type="scientific">Stagnimonas aquatica</name>
    <dbReference type="NCBI Taxonomy" id="2689987"/>
    <lineage>
        <taxon>Bacteria</taxon>
        <taxon>Pseudomonadati</taxon>
        <taxon>Pseudomonadota</taxon>
        <taxon>Gammaproteobacteria</taxon>
        <taxon>Nevskiales</taxon>
        <taxon>Nevskiaceae</taxon>
        <taxon>Stagnimonas</taxon>
    </lineage>
</organism>
<dbReference type="InterPro" id="IPR057326">
    <property type="entry name" value="KR_dom"/>
</dbReference>
<dbReference type="Gene3D" id="3.40.50.720">
    <property type="entry name" value="NAD(P)-binding Rossmann-like Domain"/>
    <property type="match status" value="1"/>
</dbReference>
<dbReference type="InterPro" id="IPR051911">
    <property type="entry name" value="SDR_oxidoreductase"/>
</dbReference>